<gene>
    <name evidence="2" type="ORF">G9F27_002285</name>
</gene>
<organism evidence="2">
    <name type="scientific">Salmonella enterica</name>
    <name type="common">Salmonella choleraesuis</name>
    <dbReference type="NCBI Taxonomy" id="28901"/>
    <lineage>
        <taxon>Bacteria</taxon>
        <taxon>Pseudomonadati</taxon>
        <taxon>Pseudomonadota</taxon>
        <taxon>Gammaproteobacteria</taxon>
        <taxon>Enterobacterales</taxon>
        <taxon>Enterobacteriaceae</taxon>
        <taxon>Salmonella</taxon>
    </lineage>
</organism>
<sequence>MGFSSADYPDNEWFACCRRLCDVSDSENQLPVTDINSINSINDERSEVLWQQAARWLWKQRRHAPSDADIRDLRFHRESRQDELFRRVVQGDYRLKPMLCYRTQKNERVMQWAADDALVLKWLALQADGRLPVHERCEHRKHGGGARASVRRLHHAIQNEAGYRFVYRTDIRGYYRHIRKPQAYAMFCRCLPEPVLQDLFRQYLYYSVEDGGEIHSPENGSPRGCSLSPQVGASLLYHCDDDSGHQEEIYYARYMDDFMVLTKTRWHLRRSIRRLNDYLDTGGFSVHPDKTYIGRLRHGFDWLGVSFDETGSTGLSERAIKQHRERCLRLYEQACRRGLTDSVAREHVQAYRTRWKRWGRSMLAG</sequence>
<dbReference type="InterPro" id="IPR000477">
    <property type="entry name" value="RT_dom"/>
</dbReference>
<reference evidence="2" key="1">
    <citation type="journal article" date="2018" name="Genome Biol.">
        <title>SKESA: strategic k-mer extension for scrupulous assemblies.</title>
        <authorList>
            <person name="Souvorov A."/>
            <person name="Agarwala R."/>
            <person name="Lipman D.J."/>
        </authorList>
    </citation>
    <scope>NUCLEOTIDE SEQUENCE</scope>
    <source>
        <strain evidence="2">MA.CK_00/00001968</strain>
    </source>
</reference>
<name>A0A743SME2_SALER</name>
<feature type="domain" description="Reverse transcriptase" evidence="1">
    <location>
        <begin position="59"/>
        <end position="307"/>
    </location>
</feature>
<protein>
    <submittedName>
        <fullName evidence="2">Transposase</fullName>
    </submittedName>
</protein>
<dbReference type="PROSITE" id="PS50878">
    <property type="entry name" value="RT_POL"/>
    <property type="match status" value="1"/>
</dbReference>
<evidence type="ECO:0000313" key="2">
    <source>
        <dbReference type="EMBL" id="HAF2128134.1"/>
    </source>
</evidence>
<evidence type="ECO:0000259" key="1">
    <source>
        <dbReference type="PROSITE" id="PS50878"/>
    </source>
</evidence>
<dbReference type="Pfam" id="PF00078">
    <property type="entry name" value="RVT_1"/>
    <property type="match status" value="1"/>
</dbReference>
<accession>A0A743SME2</accession>
<dbReference type="EMBL" id="DAAUQX010000016">
    <property type="protein sequence ID" value="HAF2128134.1"/>
    <property type="molecule type" value="Genomic_DNA"/>
</dbReference>
<dbReference type="SUPFAM" id="SSF56672">
    <property type="entry name" value="DNA/RNA polymerases"/>
    <property type="match status" value="1"/>
</dbReference>
<dbReference type="InterPro" id="IPR043502">
    <property type="entry name" value="DNA/RNA_pol_sf"/>
</dbReference>
<dbReference type="AlphaFoldDB" id="A0A743SME2"/>
<reference evidence="2" key="2">
    <citation type="submission" date="2020-02" db="EMBL/GenBank/DDBJ databases">
        <authorList>
            <consortium name="NCBI Pathogen Detection Project"/>
        </authorList>
    </citation>
    <scope>NUCLEOTIDE SEQUENCE</scope>
    <source>
        <strain evidence="2">MA.CK_00/00001968</strain>
    </source>
</reference>
<proteinExistence type="predicted"/>
<comment type="caution">
    <text evidence="2">The sequence shown here is derived from an EMBL/GenBank/DDBJ whole genome shotgun (WGS) entry which is preliminary data.</text>
</comment>